<evidence type="ECO:0000256" key="1">
    <source>
        <dbReference type="ARBA" id="ARBA00004141"/>
    </source>
</evidence>
<feature type="transmembrane region" description="Helical" evidence="8">
    <location>
        <begin position="6"/>
        <end position="23"/>
    </location>
</feature>
<keyword evidence="6 8" id="KW-0472">Membrane</keyword>
<reference evidence="9 10" key="1">
    <citation type="journal article" date="2019" name="Int. J. Syst. Evol. Microbiol.">
        <title>The Global Catalogue of Microorganisms (GCM) 10K type strain sequencing project: providing services to taxonomists for standard genome sequencing and annotation.</title>
        <authorList>
            <consortium name="The Broad Institute Genomics Platform"/>
            <consortium name="The Broad Institute Genome Sequencing Center for Infectious Disease"/>
            <person name="Wu L."/>
            <person name="Ma J."/>
        </authorList>
    </citation>
    <scope>NUCLEOTIDE SEQUENCE [LARGE SCALE GENOMIC DNA]</scope>
    <source>
        <strain evidence="9 10">JCM 1407</strain>
    </source>
</reference>
<comment type="subcellular location">
    <subcellularLocation>
        <location evidence="1">Membrane</location>
        <topology evidence="1">Multi-pass membrane protein</topology>
    </subcellularLocation>
</comment>
<feature type="transmembrane region" description="Helical" evidence="8">
    <location>
        <begin position="420"/>
        <end position="437"/>
    </location>
</feature>
<gene>
    <name evidence="9" type="ORF">GCM10008906_13840</name>
</gene>
<feature type="transmembrane region" description="Helical" evidence="8">
    <location>
        <begin position="362"/>
        <end position="381"/>
    </location>
</feature>
<feature type="transmembrane region" description="Helical" evidence="8">
    <location>
        <begin position="387"/>
        <end position="408"/>
    </location>
</feature>
<feature type="transmembrane region" description="Helical" evidence="8">
    <location>
        <begin position="443"/>
        <end position="461"/>
    </location>
</feature>
<comment type="similarity">
    <text evidence="2 7">Belongs to the sodium:solute symporter (SSF) (TC 2.A.21) family.</text>
</comment>
<feature type="transmembrane region" description="Helical" evidence="8">
    <location>
        <begin position="117"/>
        <end position="139"/>
    </location>
</feature>
<keyword evidence="10" id="KW-1185">Reference proteome</keyword>
<evidence type="ECO:0000256" key="4">
    <source>
        <dbReference type="ARBA" id="ARBA00022692"/>
    </source>
</evidence>
<dbReference type="PANTHER" id="PTHR48086:SF7">
    <property type="entry name" value="SODIUM-SOLUTE SYMPORTER-RELATED"/>
    <property type="match status" value="1"/>
</dbReference>
<accession>A0ABN1JEB3</accession>
<dbReference type="EMBL" id="BAAACG010000008">
    <property type="protein sequence ID" value="GAA0737561.1"/>
    <property type="molecule type" value="Genomic_DNA"/>
</dbReference>
<feature type="transmembrane region" description="Helical" evidence="8">
    <location>
        <begin position="181"/>
        <end position="203"/>
    </location>
</feature>
<feature type="transmembrane region" description="Helical" evidence="8">
    <location>
        <begin position="151"/>
        <end position="169"/>
    </location>
</feature>
<evidence type="ECO:0000256" key="8">
    <source>
        <dbReference type="SAM" id="Phobius"/>
    </source>
</evidence>
<dbReference type="Pfam" id="PF00474">
    <property type="entry name" value="SSF"/>
    <property type="match status" value="1"/>
</dbReference>
<keyword evidence="3" id="KW-0813">Transport</keyword>
<feature type="transmembrane region" description="Helical" evidence="8">
    <location>
        <begin position="263"/>
        <end position="286"/>
    </location>
</feature>
<evidence type="ECO:0000256" key="3">
    <source>
        <dbReference type="ARBA" id="ARBA00022448"/>
    </source>
</evidence>
<feature type="transmembrane region" description="Helical" evidence="8">
    <location>
        <begin position="223"/>
        <end position="243"/>
    </location>
</feature>
<evidence type="ECO:0000313" key="10">
    <source>
        <dbReference type="Proteomes" id="UP001501510"/>
    </source>
</evidence>
<dbReference type="InterPro" id="IPR001734">
    <property type="entry name" value="Na/solute_symporter"/>
</dbReference>
<evidence type="ECO:0000256" key="6">
    <source>
        <dbReference type="ARBA" id="ARBA00023136"/>
    </source>
</evidence>
<keyword evidence="4 8" id="KW-0812">Transmembrane</keyword>
<keyword evidence="5 8" id="KW-1133">Transmembrane helix</keyword>
<organism evidence="9 10">
    <name type="scientific">Clostridium oceanicum</name>
    <dbReference type="NCBI Taxonomy" id="1543"/>
    <lineage>
        <taxon>Bacteria</taxon>
        <taxon>Bacillati</taxon>
        <taxon>Bacillota</taxon>
        <taxon>Clostridia</taxon>
        <taxon>Eubacteriales</taxon>
        <taxon>Clostridiaceae</taxon>
        <taxon>Clostridium</taxon>
    </lineage>
</organism>
<comment type="caution">
    <text evidence="9">The sequence shown here is derived from an EMBL/GenBank/DDBJ whole genome shotgun (WGS) entry which is preliminary data.</text>
</comment>
<dbReference type="CDD" id="cd10322">
    <property type="entry name" value="SLC5sbd"/>
    <property type="match status" value="1"/>
</dbReference>
<dbReference type="InterPro" id="IPR050277">
    <property type="entry name" value="Sodium:Solute_Symporter"/>
</dbReference>
<dbReference type="InterPro" id="IPR038377">
    <property type="entry name" value="Na/Glc_symporter_sf"/>
</dbReference>
<feature type="transmembrane region" description="Helical" evidence="8">
    <location>
        <begin position="44"/>
        <end position="69"/>
    </location>
</feature>
<dbReference type="Gene3D" id="1.20.1730.10">
    <property type="entry name" value="Sodium/glucose cotransporter"/>
    <property type="match status" value="1"/>
</dbReference>
<dbReference type="RefSeq" id="WP_343760229.1">
    <property type="nucleotide sequence ID" value="NZ_BAAACG010000008.1"/>
</dbReference>
<evidence type="ECO:0000256" key="5">
    <source>
        <dbReference type="ARBA" id="ARBA00022989"/>
    </source>
</evidence>
<sequence>MNPVVLIIISSVVVLFGAALISLRIGKKVKTKEDWAVGGRSLPIYVIIGSQYATVMGGGMLVAHVGIAYENGWSALTYGILLAAVFLVLTIIAKWLRSEKFTTTPDIIEKVYGKNKILTIITILMTIIVPFGWICTQLVSFAKLYSSLTGFSVNVLIVVFAIISLAYVLPAGLASVAWTDFIFGCLMIVMSLISVIFVLKMGGGFDSIVNNVPKNIWKFPDSMTAAGVYTITLWALAVLPGGVTNQTSYQRIFAVDSVSKVRISLVVSAIAIFTGDIWASFMGISIRSLNPNIAPEMAAGWFLTQVPVWFMAIYSGFLVATIMSTIDSAVQSIVVNLTTDVYNKVLNKGKNDKKDDKKILRLSRKLCVVVTFSAVCLSIFYPHALNWLVSTYAYSASALLSPIFLGYFLRNKKFLTSKGAIGSMICGILACGLAQVMNSSIPYVFYGLISSLLGLIIISYFTNREINSDMEVKKVSIEE</sequence>
<evidence type="ECO:0000256" key="7">
    <source>
        <dbReference type="RuleBase" id="RU362091"/>
    </source>
</evidence>
<dbReference type="PROSITE" id="PS50283">
    <property type="entry name" value="NA_SOLUT_SYMP_3"/>
    <property type="match status" value="1"/>
</dbReference>
<evidence type="ECO:0000313" key="9">
    <source>
        <dbReference type="EMBL" id="GAA0737561.1"/>
    </source>
</evidence>
<protein>
    <submittedName>
        <fullName evidence="9">Sodium:solute symporter family protein</fullName>
    </submittedName>
</protein>
<proteinExistence type="inferred from homology"/>
<name>A0ABN1JEB3_9CLOT</name>
<dbReference type="Proteomes" id="UP001501510">
    <property type="component" value="Unassembled WGS sequence"/>
</dbReference>
<evidence type="ECO:0000256" key="2">
    <source>
        <dbReference type="ARBA" id="ARBA00006434"/>
    </source>
</evidence>
<feature type="transmembrane region" description="Helical" evidence="8">
    <location>
        <begin position="75"/>
        <end position="96"/>
    </location>
</feature>
<feature type="transmembrane region" description="Helical" evidence="8">
    <location>
        <begin position="306"/>
        <end position="326"/>
    </location>
</feature>
<dbReference type="PANTHER" id="PTHR48086">
    <property type="entry name" value="SODIUM/PROLINE SYMPORTER-RELATED"/>
    <property type="match status" value="1"/>
</dbReference>